<evidence type="ECO:0000313" key="2">
    <source>
        <dbReference type="Proteomes" id="UP000078561"/>
    </source>
</evidence>
<name>A0A168LMR7_ABSGL</name>
<dbReference type="EMBL" id="LT551507">
    <property type="protein sequence ID" value="SAL97117.1"/>
    <property type="molecule type" value="Genomic_DNA"/>
</dbReference>
<protein>
    <submittedName>
        <fullName evidence="1">Uncharacterized protein</fullName>
    </submittedName>
</protein>
<dbReference type="InParanoid" id="A0A168LMR7"/>
<dbReference type="OrthoDB" id="2218037at2759"/>
<dbReference type="Proteomes" id="UP000078561">
    <property type="component" value="Unassembled WGS sequence"/>
</dbReference>
<dbReference type="AlphaFoldDB" id="A0A168LMR7"/>
<evidence type="ECO:0000313" key="1">
    <source>
        <dbReference type="EMBL" id="SAL97117.1"/>
    </source>
</evidence>
<sequence length="114" mass="12340">MRIRTNIKGEFFVNLSHNYLSISLLTQVNMKLVSAALAALLLVNTAFAAQYTAVFGSFEDSVACLSKNVQYIKKVSGNVQVHGTDLVLLTNVECANNIQQNLNDVCGPSSVSCQ</sequence>
<gene>
    <name evidence="1" type="primary">ABSGL_02575.1 scaffold 3452</name>
</gene>
<keyword evidence="2" id="KW-1185">Reference proteome</keyword>
<accession>A0A168LMR7</accession>
<proteinExistence type="predicted"/>
<reference evidence="1" key="1">
    <citation type="submission" date="2016-04" db="EMBL/GenBank/DDBJ databases">
        <authorList>
            <person name="Evans L.H."/>
            <person name="Alamgir A."/>
            <person name="Owens N."/>
            <person name="Weber N.D."/>
            <person name="Virtaneva K."/>
            <person name="Barbian K."/>
            <person name="Babar A."/>
            <person name="Rosenke K."/>
        </authorList>
    </citation>
    <scope>NUCLEOTIDE SEQUENCE [LARGE SCALE GENOMIC DNA]</scope>
    <source>
        <strain evidence="1">CBS 101.48</strain>
    </source>
</reference>
<organism evidence="1">
    <name type="scientific">Absidia glauca</name>
    <name type="common">Pin mould</name>
    <dbReference type="NCBI Taxonomy" id="4829"/>
    <lineage>
        <taxon>Eukaryota</taxon>
        <taxon>Fungi</taxon>
        <taxon>Fungi incertae sedis</taxon>
        <taxon>Mucoromycota</taxon>
        <taxon>Mucoromycotina</taxon>
        <taxon>Mucoromycetes</taxon>
        <taxon>Mucorales</taxon>
        <taxon>Cunninghamellaceae</taxon>
        <taxon>Absidia</taxon>
    </lineage>
</organism>